<dbReference type="Proteomes" id="UP000001591">
    <property type="component" value="Chromosome"/>
</dbReference>
<feature type="coiled-coil region" evidence="3">
    <location>
        <begin position="4"/>
        <end position="31"/>
    </location>
</feature>
<dbReference type="Gene3D" id="1.10.287.660">
    <property type="entry name" value="Helix hairpin bin"/>
    <property type="match status" value="1"/>
</dbReference>
<dbReference type="PIRSF" id="PIRSF037676">
    <property type="entry name" value="DUF683"/>
    <property type="match status" value="1"/>
</dbReference>
<dbReference type="STRING" id="414684.RC1_3677"/>
<evidence type="ECO:0000313" key="5">
    <source>
        <dbReference type="Proteomes" id="UP000001591"/>
    </source>
</evidence>
<sequence>MSDIDTLKAEVKALNARATRLKMDLHDLSEDLPVGWERIPVVAAECHAAYDTGERSR</sequence>
<protein>
    <submittedName>
        <fullName evidence="4">Uncharacterized protein</fullName>
    </submittedName>
</protein>
<accession>B6IXK2</accession>
<keyword evidence="3" id="KW-0175">Coiled coil</keyword>
<dbReference type="InterPro" id="IPR029012">
    <property type="entry name" value="Helix_hairpin_bin_sf"/>
</dbReference>
<keyword evidence="1" id="KW-0535">Nitrogen fixation</keyword>
<dbReference type="HOGENOM" id="CLU_187695_0_0_5"/>
<dbReference type="EMBL" id="CP000613">
    <property type="protein sequence ID" value="ACJ01026.1"/>
    <property type="molecule type" value="Genomic_DNA"/>
</dbReference>
<organism evidence="4 5">
    <name type="scientific">Rhodospirillum centenum (strain ATCC 51521 / SW)</name>
    <dbReference type="NCBI Taxonomy" id="414684"/>
    <lineage>
        <taxon>Bacteria</taxon>
        <taxon>Pseudomonadati</taxon>
        <taxon>Pseudomonadota</taxon>
        <taxon>Alphaproteobacteria</taxon>
        <taxon>Rhodospirillales</taxon>
        <taxon>Rhodospirillaceae</taxon>
        <taxon>Rhodospirillum</taxon>
    </lineage>
</organism>
<evidence type="ECO:0000256" key="2">
    <source>
        <dbReference type="ARBA" id="ARBA00044954"/>
    </source>
</evidence>
<keyword evidence="5" id="KW-1185">Reference proteome</keyword>
<gene>
    <name evidence="4" type="ordered locus">RC1_3677</name>
</gene>
<evidence type="ECO:0000256" key="3">
    <source>
        <dbReference type="SAM" id="Coils"/>
    </source>
</evidence>
<comment type="similarity">
    <text evidence="2">Belongs to the UPF0437 family.</text>
</comment>
<evidence type="ECO:0000256" key="1">
    <source>
        <dbReference type="ARBA" id="ARBA00023231"/>
    </source>
</evidence>
<dbReference type="Pfam" id="PF05082">
    <property type="entry name" value="Rop-like"/>
    <property type="match status" value="1"/>
</dbReference>
<evidence type="ECO:0000313" key="4">
    <source>
        <dbReference type="EMBL" id="ACJ01026.1"/>
    </source>
</evidence>
<reference evidence="4 5" key="1">
    <citation type="journal article" date="2010" name="BMC Genomics">
        <title>Metabolic flexibility revealed in the genome of the cyst-forming alpha-1 proteobacterium Rhodospirillum centenum.</title>
        <authorList>
            <person name="Lu Y.K."/>
            <person name="Marden J."/>
            <person name="Han M."/>
            <person name="Swingley W.D."/>
            <person name="Mastrian S.D."/>
            <person name="Chowdhury S.R."/>
            <person name="Hao J."/>
            <person name="Helmy T."/>
            <person name="Kim S."/>
            <person name="Kurdoglu A.A."/>
            <person name="Matthies H.J."/>
            <person name="Rollo D."/>
            <person name="Stothard P."/>
            <person name="Blankenship R.E."/>
            <person name="Bauer C.E."/>
            <person name="Touchman J.W."/>
        </authorList>
    </citation>
    <scope>NUCLEOTIDE SEQUENCE [LARGE SCALE GENOMIC DNA]</scope>
    <source>
        <strain evidence="5">ATCC 51521 / SW</strain>
    </source>
</reference>
<dbReference type="KEGG" id="rce:RC1_3677"/>
<dbReference type="OrthoDB" id="3216579at2"/>
<name>B6IXK2_RHOCS</name>
<dbReference type="RefSeq" id="WP_012568799.1">
    <property type="nucleotide sequence ID" value="NC_011420.2"/>
</dbReference>
<dbReference type="AlphaFoldDB" id="B6IXK2"/>
<proteinExistence type="inferred from homology"/>
<dbReference type="InterPro" id="IPR007774">
    <property type="entry name" value="Put_N_fixation"/>
</dbReference>
<dbReference type="eggNOG" id="COG5420">
    <property type="taxonomic scope" value="Bacteria"/>
</dbReference>